<keyword evidence="14 17" id="KW-0131">Cell cycle</keyword>
<dbReference type="GO" id="GO:0005829">
    <property type="term" value="C:cytosol"/>
    <property type="evidence" value="ECO:0007669"/>
    <property type="project" value="TreeGrafter"/>
</dbReference>
<dbReference type="GO" id="GO:0071555">
    <property type="term" value="P:cell wall organization"/>
    <property type="evidence" value="ECO:0007669"/>
    <property type="project" value="UniProtKB-KW"/>
</dbReference>
<dbReference type="SUPFAM" id="SSF56059">
    <property type="entry name" value="Glutathione synthetase ATP-binding domain-like"/>
    <property type="match status" value="1"/>
</dbReference>
<evidence type="ECO:0000256" key="15">
    <source>
        <dbReference type="ARBA" id="ARBA00023316"/>
    </source>
</evidence>
<comment type="pathway">
    <text evidence="4 18">Cell wall biogenesis; peptidoglycan biosynthesis.</text>
</comment>
<dbReference type="SUPFAM" id="SSF52440">
    <property type="entry name" value="PreATP-grasp domain"/>
    <property type="match status" value="1"/>
</dbReference>
<dbReference type="Gene3D" id="3.90.78.10">
    <property type="entry name" value="UDP-N-acetylenolpyruvoylglucosamine reductase, C-terminal domain"/>
    <property type="match status" value="1"/>
</dbReference>
<feature type="domain" description="FAD-binding PCMH-type" evidence="22">
    <location>
        <begin position="30"/>
        <end position="196"/>
    </location>
</feature>
<dbReference type="GO" id="GO:0051301">
    <property type="term" value="P:cell division"/>
    <property type="evidence" value="ECO:0007669"/>
    <property type="project" value="UniProtKB-KW"/>
</dbReference>
<dbReference type="Gene3D" id="3.30.465.10">
    <property type="match status" value="1"/>
</dbReference>
<dbReference type="InterPro" id="IPR016185">
    <property type="entry name" value="PreATP-grasp_dom_sf"/>
</dbReference>
<dbReference type="Gene3D" id="3.30.1490.20">
    <property type="entry name" value="ATP-grasp fold, A domain"/>
    <property type="match status" value="1"/>
</dbReference>
<keyword evidence="9 17" id="KW-0274">FAD</keyword>
<dbReference type="PROSITE" id="PS50975">
    <property type="entry name" value="ATP_GRASP"/>
    <property type="match status" value="1"/>
</dbReference>
<evidence type="ECO:0000256" key="6">
    <source>
        <dbReference type="ARBA" id="ARBA00022598"/>
    </source>
</evidence>
<dbReference type="GO" id="GO:0008716">
    <property type="term" value="F:D-alanine-D-alanine ligase activity"/>
    <property type="evidence" value="ECO:0007669"/>
    <property type="project" value="UniProtKB-UniRule"/>
</dbReference>
<reference evidence="23 24" key="1">
    <citation type="submission" date="2019-08" db="EMBL/GenBank/DDBJ databases">
        <title>In-depth cultivation of the pig gut microbiome towards novel bacterial diversity and tailored functional studies.</title>
        <authorList>
            <person name="Wylensek D."/>
            <person name="Hitch T.C.A."/>
            <person name="Clavel T."/>
        </authorList>
    </citation>
    <scope>NUCLEOTIDE SEQUENCE [LARGE SCALE GENOMIC DNA]</scope>
    <source>
        <strain evidence="23 24">BBE-744-WT-12</strain>
    </source>
</reference>
<keyword evidence="11 18" id="KW-0133">Cell shape</keyword>
<evidence type="ECO:0000256" key="13">
    <source>
        <dbReference type="ARBA" id="ARBA00023002"/>
    </source>
</evidence>
<dbReference type="InterPro" id="IPR016167">
    <property type="entry name" value="FAD-bd_PCMH_sub1"/>
</dbReference>
<accession>A0A844G1J7</accession>
<evidence type="ECO:0000256" key="12">
    <source>
        <dbReference type="ARBA" id="ARBA00022984"/>
    </source>
</evidence>
<evidence type="ECO:0000256" key="14">
    <source>
        <dbReference type="ARBA" id="ARBA00023306"/>
    </source>
</evidence>
<proteinExistence type="inferred from homology"/>
<evidence type="ECO:0000313" key="23">
    <source>
        <dbReference type="EMBL" id="MST96834.1"/>
    </source>
</evidence>
<dbReference type="InterPro" id="IPR036318">
    <property type="entry name" value="FAD-bd_PCMH-like_sf"/>
</dbReference>
<keyword evidence="19" id="KW-0067">ATP-binding</keyword>
<dbReference type="InterPro" id="IPR003170">
    <property type="entry name" value="MurB"/>
</dbReference>
<dbReference type="GO" id="GO:0005524">
    <property type="term" value="F:ATP binding"/>
    <property type="evidence" value="ECO:0007669"/>
    <property type="project" value="UniProtKB-UniRule"/>
</dbReference>
<evidence type="ECO:0000256" key="16">
    <source>
        <dbReference type="ARBA" id="ARBA00048914"/>
    </source>
</evidence>
<feature type="active site" evidence="17">
    <location>
        <position position="176"/>
    </location>
</feature>
<evidence type="ECO:0000256" key="18">
    <source>
        <dbReference type="HAMAP-Rule" id="MF_00047"/>
    </source>
</evidence>
<feature type="domain" description="ATP-grasp" evidence="21">
    <location>
        <begin position="411"/>
        <end position="607"/>
    </location>
</feature>
<dbReference type="Proteomes" id="UP000435649">
    <property type="component" value="Unassembled WGS sequence"/>
</dbReference>
<comment type="catalytic activity">
    <reaction evidence="16 17">
        <text>UDP-N-acetyl-alpha-D-muramate + NADP(+) = UDP-N-acetyl-3-O-(1-carboxyvinyl)-alpha-D-glucosamine + NADPH + H(+)</text>
        <dbReference type="Rhea" id="RHEA:12248"/>
        <dbReference type="ChEBI" id="CHEBI:15378"/>
        <dbReference type="ChEBI" id="CHEBI:57783"/>
        <dbReference type="ChEBI" id="CHEBI:58349"/>
        <dbReference type="ChEBI" id="CHEBI:68483"/>
        <dbReference type="ChEBI" id="CHEBI:70757"/>
        <dbReference type="EC" id="1.3.1.98"/>
    </reaction>
</comment>
<keyword evidence="10 17" id="KW-0521">NADP</keyword>
<dbReference type="NCBIfam" id="NF002378">
    <property type="entry name" value="PRK01372.1"/>
    <property type="match status" value="1"/>
</dbReference>
<evidence type="ECO:0000256" key="5">
    <source>
        <dbReference type="ARBA" id="ARBA00022490"/>
    </source>
</evidence>
<dbReference type="Pfam" id="PF01820">
    <property type="entry name" value="Dala_Dala_lig_N"/>
    <property type="match status" value="1"/>
</dbReference>
<feature type="active site" evidence="17">
    <location>
        <position position="295"/>
    </location>
</feature>
<dbReference type="InterPro" id="IPR005905">
    <property type="entry name" value="D_ala_D_ala"/>
</dbReference>
<dbReference type="NCBIfam" id="TIGR00179">
    <property type="entry name" value="murB"/>
    <property type="match status" value="1"/>
</dbReference>
<evidence type="ECO:0000256" key="9">
    <source>
        <dbReference type="ARBA" id="ARBA00022827"/>
    </source>
</evidence>
<dbReference type="InterPro" id="IPR011761">
    <property type="entry name" value="ATP-grasp"/>
</dbReference>
<feature type="transmembrane region" description="Helical" evidence="20">
    <location>
        <begin position="650"/>
        <end position="672"/>
    </location>
</feature>
<dbReference type="HAMAP" id="MF_00047">
    <property type="entry name" value="Dala_Dala_lig"/>
    <property type="match status" value="1"/>
</dbReference>
<dbReference type="PANTHER" id="PTHR21071:SF4">
    <property type="entry name" value="UDP-N-ACETYLENOLPYRUVOYLGLUCOSAMINE REDUCTASE"/>
    <property type="match status" value="1"/>
</dbReference>
<dbReference type="InterPro" id="IPR013815">
    <property type="entry name" value="ATP_grasp_subdomain_1"/>
</dbReference>
<keyword evidence="19" id="KW-0547">Nucleotide-binding</keyword>
<keyword evidence="12 18" id="KW-0573">Peptidoglycan synthesis</keyword>
<dbReference type="Gene3D" id="3.30.470.20">
    <property type="entry name" value="ATP-grasp fold, B domain"/>
    <property type="match status" value="1"/>
</dbReference>
<dbReference type="GO" id="GO:0008762">
    <property type="term" value="F:UDP-N-acetylmuramate dehydrogenase activity"/>
    <property type="evidence" value="ECO:0007669"/>
    <property type="project" value="UniProtKB-UniRule"/>
</dbReference>
<feature type="active site" description="Proton donor" evidence="17">
    <location>
        <position position="224"/>
    </location>
</feature>
<evidence type="ECO:0000259" key="21">
    <source>
        <dbReference type="PROSITE" id="PS50975"/>
    </source>
</evidence>
<dbReference type="InterPro" id="IPR006094">
    <property type="entry name" value="Oxid_FAD_bind_N"/>
</dbReference>
<dbReference type="UniPathway" id="UPA00219"/>
<evidence type="ECO:0000259" key="22">
    <source>
        <dbReference type="PROSITE" id="PS51387"/>
    </source>
</evidence>
<dbReference type="Pfam" id="PF07478">
    <property type="entry name" value="Dala_Dala_lig_C"/>
    <property type="match status" value="1"/>
</dbReference>
<dbReference type="GO" id="GO:0008360">
    <property type="term" value="P:regulation of cell shape"/>
    <property type="evidence" value="ECO:0007669"/>
    <property type="project" value="UniProtKB-KW"/>
</dbReference>
<comment type="cofactor">
    <cofactor evidence="1 17">
        <name>FAD</name>
        <dbReference type="ChEBI" id="CHEBI:57692"/>
    </cofactor>
</comment>
<dbReference type="EC" id="6.3.2.4" evidence="18"/>
<sequence length="706" mass="75951">MKEWMEQLRKEFPGLKVRSDVPYAELTTLGVGSRLPYLAEIADEKELAAVLKFTASAGIPVFILGGGTNLAGMDEPCPKLGLRLSKAGFSGAEKEDGKLRAGAFIRLPELARKAAEAGFAGLAPLAGIPGTLGGALRMNAGASGADIGGFTAEVTGFRLDGSPFRQEGAQVVWGYRSSSIPEDVFITGALLSLPAGEPAAELAAIEAEVLERRRREPSGRSAGCAFRNVSPMDPAGRLIDECGLKGCRIGGVKVAAEHANYVVNTGNASEAEYVELLSAVRRAVAERHGFYLRPEVKFLNPESEKKVLAAAEPPKVNVLYGGSSSEREISLMSGRAVADALRNAGFSVVLTDVTECRLYPEMLEADVVYPVLHGGYGEDGRIQKIFEENNLRFVGSGSAASLLLMDKIASKRLMDRFGIPTAKWAVVSGRERQFPEELKLPVILKAPMEGSTIGIVKVETEAEWEKALDDELRLAPEILVEEYVRGIEITVPIVNGRILPAIEIKSPHGFYNYDAKYVYKDGHTEYFCPVVSLSGEVVRKASEYAQLLYLGAGSRDILRVDFIVGADDIPYMLEGNSLPGCTATSLVPKASKVSGISFERMTSGLVYAAMKRPLVRSGAGPAAEPAALPALRPSRPGAAPNPALLRLCRWMFRIALVLCAIPILAVGFQGLLAGISGAWVMIVNGLFLLCAEFIFKWFNLLERKTK</sequence>
<dbReference type="Gene3D" id="3.30.43.10">
    <property type="entry name" value="Uridine Diphospho-n-acetylenolpyruvylglucosamine Reductase, domain 2"/>
    <property type="match status" value="1"/>
</dbReference>
<evidence type="ECO:0000256" key="20">
    <source>
        <dbReference type="SAM" id="Phobius"/>
    </source>
</evidence>
<dbReference type="EMBL" id="VUNS01000006">
    <property type="protein sequence ID" value="MST96834.1"/>
    <property type="molecule type" value="Genomic_DNA"/>
</dbReference>
<evidence type="ECO:0000256" key="10">
    <source>
        <dbReference type="ARBA" id="ARBA00022857"/>
    </source>
</evidence>
<evidence type="ECO:0000256" key="2">
    <source>
        <dbReference type="ARBA" id="ARBA00003921"/>
    </source>
</evidence>
<dbReference type="GO" id="GO:0046872">
    <property type="term" value="F:metal ion binding"/>
    <property type="evidence" value="ECO:0007669"/>
    <property type="project" value="InterPro"/>
</dbReference>
<comment type="subcellular location">
    <subcellularLocation>
        <location evidence="3 18">Cytoplasm</location>
    </subcellularLocation>
</comment>
<dbReference type="PROSITE" id="PS51387">
    <property type="entry name" value="FAD_PCMH"/>
    <property type="match status" value="1"/>
</dbReference>
<comment type="caution">
    <text evidence="23">The sequence shown here is derived from an EMBL/GenBank/DDBJ whole genome shotgun (WGS) entry which is preliminary data.</text>
</comment>
<keyword evidence="20" id="KW-1133">Transmembrane helix</keyword>
<protein>
    <recommendedName>
        <fullName evidence="17 18">Multifunctional fusion protein</fullName>
    </recommendedName>
    <domain>
        <recommendedName>
            <fullName evidence="18">D-alanine--D-alanine ligase</fullName>
            <ecNumber evidence="18">6.3.2.4</ecNumber>
        </recommendedName>
        <alternativeName>
            <fullName evidence="18">D-Ala-D-Ala ligase</fullName>
        </alternativeName>
        <alternativeName>
            <fullName evidence="18">D-alanylalanine synthetase</fullName>
        </alternativeName>
    </domain>
    <domain>
        <recommendedName>
            <fullName evidence="17">UDP-N-acetylenolpyruvoylglucosamine reductase</fullName>
            <ecNumber evidence="17">1.3.1.98</ecNumber>
        </recommendedName>
        <alternativeName>
            <fullName evidence="17">UDP-N-acetylmuramate dehydrogenase</fullName>
        </alternativeName>
    </domain>
</protein>
<evidence type="ECO:0000256" key="4">
    <source>
        <dbReference type="ARBA" id="ARBA00004752"/>
    </source>
</evidence>
<dbReference type="Pfam" id="PF02873">
    <property type="entry name" value="MurB_C"/>
    <property type="match status" value="1"/>
</dbReference>
<keyword evidence="20" id="KW-0812">Transmembrane</keyword>
<dbReference type="EC" id="1.3.1.98" evidence="17"/>
<dbReference type="InterPro" id="IPR016166">
    <property type="entry name" value="FAD-bd_PCMH"/>
</dbReference>
<feature type="transmembrane region" description="Helical" evidence="20">
    <location>
        <begin position="678"/>
        <end position="698"/>
    </location>
</feature>
<dbReference type="Pfam" id="PF01565">
    <property type="entry name" value="FAD_binding_4"/>
    <property type="match status" value="1"/>
</dbReference>
<evidence type="ECO:0000256" key="1">
    <source>
        <dbReference type="ARBA" id="ARBA00001974"/>
    </source>
</evidence>
<evidence type="ECO:0000313" key="24">
    <source>
        <dbReference type="Proteomes" id="UP000435649"/>
    </source>
</evidence>
<dbReference type="PANTHER" id="PTHR21071">
    <property type="entry name" value="UDP-N-ACETYLENOLPYRUVOYLGLUCOSAMINE REDUCTASE"/>
    <property type="match status" value="1"/>
</dbReference>
<keyword evidence="7 17" id="KW-0132">Cell division</keyword>
<gene>
    <name evidence="17 23" type="primary">murB</name>
    <name evidence="18" type="synonym">ddl</name>
    <name evidence="23" type="ORF">FYJ85_07210</name>
</gene>
<name>A0A844G1J7_9BACT</name>
<dbReference type="SUPFAM" id="SSF56176">
    <property type="entry name" value="FAD-binding/transporter-associated domain-like"/>
    <property type="match status" value="1"/>
</dbReference>
<evidence type="ECO:0000256" key="7">
    <source>
        <dbReference type="ARBA" id="ARBA00022618"/>
    </source>
</evidence>
<dbReference type="GO" id="GO:0009252">
    <property type="term" value="P:peptidoglycan biosynthetic process"/>
    <property type="evidence" value="ECO:0007669"/>
    <property type="project" value="UniProtKB-UniRule"/>
</dbReference>
<evidence type="ECO:0000256" key="8">
    <source>
        <dbReference type="ARBA" id="ARBA00022630"/>
    </source>
</evidence>
<keyword evidence="8 17" id="KW-0285">Flavoprotein</keyword>
<dbReference type="HAMAP" id="MF_00037">
    <property type="entry name" value="MurB"/>
    <property type="match status" value="1"/>
</dbReference>
<keyword evidence="20" id="KW-0472">Membrane</keyword>
<comment type="similarity">
    <text evidence="17">Belongs to the MurB family.</text>
</comment>
<keyword evidence="5 18" id="KW-0963">Cytoplasm</keyword>
<evidence type="ECO:0000256" key="11">
    <source>
        <dbReference type="ARBA" id="ARBA00022960"/>
    </source>
</evidence>
<evidence type="ECO:0000256" key="17">
    <source>
        <dbReference type="HAMAP-Rule" id="MF_00037"/>
    </source>
</evidence>
<comment type="catalytic activity">
    <reaction evidence="18">
        <text>2 D-alanine + ATP = D-alanyl-D-alanine + ADP + phosphate + H(+)</text>
        <dbReference type="Rhea" id="RHEA:11224"/>
        <dbReference type="ChEBI" id="CHEBI:15378"/>
        <dbReference type="ChEBI" id="CHEBI:30616"/>
        <dbReference type="ChEBI" id="CHEBI:43474"/>
        <dbReference type="ChEBI" id="CHEBI:57416"/>
        <dbReference type="ChEBI" id="CHEBI:57822"/>
        <dbReference type="ChEBI" id="CHEBI:456216"/>
        <dbReference type="EC" id="6.3.2.4"/>
    </reaction>
</comment>
<evidence type="ECO:0000256" key="3">
    <source>
        <dbReference type="ARBA" id="ARBA00004496"/>
    </source>
</evidence>
<keyword evidence="13 17" id="KW-0560">Oxidoreductase</keyword>
<dbReference type="SUPFAM" id="SSF56194">
    <property type="entry name" value="Uridine diphospho-N-Acetylenolpyruvylglucosamine reductase, MurB, C-terminal domain"/>
    <property type="match status" value="1"/>
</dbReference>
<dbReference type="InterPro" id="IPR011127">
    <property type="entry name" value="Dala_Dala_lig_N"/>
</dbReference>
<dbReference type="InterPro" id="IPR011601">
    <property type="entry name" value="MurB_C"/>
</dbReference>
<evidence type="ECO:0000256" key="19">
    <source>
        <dbReference type="PROSITE-ProRule" id="PRU00409"/>
    </source>
</evidence>
<dbReference type="RefSeq" id="WP_154417585.1">
    <property type="nucleotide sequence ID" value="NZ_VUNS01000006.1"/>
</dbReference>
<comment type="function">
    <text evidence="2 18">Cell wall formation.</text>
</comment>
<dbReference type="AlphaFoldDB" id="A0A844G1J7"/>
<dbReference type="Gene3D" id="3.40.50.20">
    <property type="match status" value="1"/>
</dbReference>
<keyword evidence="6 18" id="KW-0436">Ligase</keyword>
<organism evidence="23 24">
    <name type="scientific">Victivallis lenta</name>
    <dbReference type="NCBI Taxonomy" id="2606640"/>
    <lineage>
        <taxon>Bacteria</taxon>
        <taxon>Pseudomonadati</taxon>
        <taxon>Lentisphaerota</taxon>
        <taxon>Lentisphaeria</taxon>
        <taxon>Victivallales</taxon>
        <taxon>Victivallaceae</taxon>
        <taxon>Victivallis</taxon>
    </lineage>
</organism>
<dbReference type="InterPro" id="IPR016169">
    <property type="entry name" value="FAD-bd_PCMH_sub2"/>
</dbReference>
<comment type="similarity">
    <text evidence="18">Belongs to the D-alanine--D-alanine ligase family.</text>
</comment>
<keyword evidence="15 18" id="KW-0961">Cell wall biogenesis/degradation</keyword>
<dbReference type="GO" id="GO:0071949">
    <property type="term" value="F:FAD binding"/>
    <property type="evidence" value="ECO:0007669"/>
    <property type="project" value="InterPro"/>
</dbReference>
<keyword evidence="24" id="KW-1185">Reference proteome</keyword>
<dbReference type="InterPro" id="IPR036635">
    <property type="entry name" value="MurB_C_sf"/>
</dbReference>
<dbReference type="InterPro" id="IPR011095">
    <property type="entry name" value="Dala_Dala_lig_C"/>
</dbReference>